<reference evidence="4" key="1">
    <citation type="journal article" date="2019" name="Int. J. Syst. Evol. Microbiol.">
        <title>The Global Catalogue of Microorganisms (GCM) 10K type strain sequencing project: providing services to taxonomists for standard genome sequencing and annotation.</title>
        <authorList>
            <consortium name="The Broad Institute Genomics Platform"/>
            <consortium name="The Broad Institute Genome Sequencing Center for Infectious Disease"/>
            <person name="Wu L."/>
            <person name="Ma J."/>
        </authorList>
    </citation>
    <scope>NUCLEOTIDE SEQUENCE [LARGE SCALE GENOMIC DNA]</scope>
    <source>
        <strain evidence="4">CECT 8551</strain>
    </source>
</reference>
<dbReference type="Proteomes" id="UP001595766">
    <property type="component" value="Unassembled WGS sequence"/>
</dbReference>
<accession>A0ABV8EHM0</accession>
<dbReference type="InterPro" id="IPR017853">
    <property type="entry name" value="GH"/>
</dbReference>
<dbReference type="Gene3D" id="3.20.20.80">
    <property type="entry name" value="Glycosidases"/>
    <property type="match status" value="1"/>
</dbReference>
<keyword evidence="4" id="KW-1185">Reference proteome</keyword>
<keyword evidence="1" id="KW-0812">Transmembrane</keyword>
<protein>
    <submittedName>
        <fullName evidence="3">Glycoside hydrolase family 2 TIM barrel-domain containing protein</fullName>
    </submittedName>
</protein>
<evidence type="ECO:0000313" key="3">
    <source>
        <dbReference type="EMBL" id="MFC3975721.1"/>
    </source>
</evidence>
<gene>
    <name evidence="3" type="ORF">ACFOUP_05000</name>
</gene>
<sequence length="439" mass="50876">MKTRKIIFLTTPFILLVSAILYFHFRKDNTQISRTVEVREVNGKYSLYRNGEPYYIIGGGGVSHFEELKDIGGNSIRTWSLHNAQEILDEAEKNGLTVTLGIEIGNQPWGEDFSYWNVKETNKKIEEIREIVLKYKDHPALLIWGIGNEVHLFGGNRVLVSLFINRVAKMIHEIDPNHPVMTTTTAGINLDKYGFMRVLCPHLDILGINAFDRLHLVENEISGPLGWNKPYIITEFGVRGPWETQDTEWGAPIEMSSTENAQFIKHYWEIIRNDKRYGLGGYAFYWGHKFEVTNTWFSLFSKNGKKSETIDLLQESWTGKKPEHHAPKIDKLMIWDIVQKQSIYLDASNTYEVEIMVTHDHKDSLSYEWEIRADGESAHVQSRHDYIYDYLLETDQNKSKISFTTPKTEGGYRIFAFVYDKNGRFATANLPFYVVKNKI</sequence>
<dbReference type="RefSeq" id="WP_241295907.1">
    <property type="nucleotide sequence ID" value="NZ_JAKZGR010000011.1"/>
</dbReference>
<keyword evidence="3" id="KW-0378">Hydrolase</keyword>
<proteinExistence type="predicted"/>
<dbReference type="SUPFAM" id="SSF51445">
    <property type="entry name" value="(Trans)glycosidases"/>
    <property type="match status" value="1"/>
</dbReference>
<dbReference type="EMBL" id="JBHSAV010000016">
    <property type="protein sequence ID" value="MFC3975721.1"/>
    <property type="molecule type" value="Genomic_DNA"/>
</dbReference>
<dbReference type="GO" id="GO:0016787">
    <property type="term" value="F:hydrolase activity"/>
    <property type="evidence" value="ECO:0007669"/>
    <property type="project" value="UniProtKB-KW"/>
</dbReference>
<dbReference type="InterPro" id="IPR006103">
    <property type="entry name" value="Glyco_hydro_2_cat"/>
</dbReference>
<comment type="caution">
    <text evidence="3">The sequence shown here is derived from an EMBL/GenBank/DDBJ whole genome shotgun (WGS) entry which is preliminary data.</text>
</comment>
<keyword evidence="1" id="KW-0472">Membrane</keyword>
<dbReference type="Pfam" id="PF02836">
    <property type="entry name" value="Glyco_hydro_2_C"/>
    <property type="match status" value="1"/>
</dbReference>
<feature type="transmembrane region" description="Helical" evidence="1">
    <location>
        <begin position="7"/>
        <end position="25"/>
    </location>
</feature>
<feature type="domain" description="Glycoside hydrolase family 2 catalytic" evidence="2">
    <location>
        <begin position="67"/>
        <end position="238"/>
    </location>
</feature>
<evidence type="ECO:0000256" key="1">
    <source>
        <dbReference type="SAM" id="Phobius"/>
    </source>
</evidence>
<keyword evidence="1" id="KW-1133">Transmembrane helix</keyword>
<evidence type="ECO:0000313" key="4">
    <source>
        <dbReference type="Proteomes" id="UP001595766"/>
    </source>
</evidence>
<name>A0ABV8EHM0_9BACT</name>
<evidence type="ECO:0000259" key="2">
    <source>
        <dbReference type="Pfam" id="PF02836"/>
    </source>
</evidence>
<organism evidence="3 4">
    <name type="scientific">Belliella kenyensis</name>
    <dbReference type="NCBI Taxonomy" id="1472724"/>
    <lineage>
        <taxon>Bacteria</taxon>
        <taxon>Pseudomonadati</taxon>
        <taxon>Bacteroidota</taxon>
        <taxon>Cytophagia</taxon>
        <taxon>Cytophagales</taxon>
        <taxon>Cyclobacteriaceae</taxon>
        <taxon>Belliella</taxon>
    </lineage>
</organism>